<dbReference type="SMART" id="SM00176">
    <property type="entry name" value="RAN"/>
    <property type="match status" value="1"/>
</dbReference>
<dbReference type="GO" id="GO:0012505">
    <property type="term" value="C:endomembrane system"/>
    <property type="evidence" value="ECO:0007669"/>
    <property type="project" value="UniProtKB-SubCell"/>
</dbReference>
<evidence type="ECO:0000256" key="3">
    <source>
        <dbReference type="ARBA" id="ARBA00023134"/>
    </source>
</evidence>
<dbReference type="CDD" id="cd01868">
    <property type="entry name" value="Rab11_like"/>
    <property type="match status" value="1"/>
</dbReference>
<dbReference type="GeneID" id="107463108"/>
<evidence type="ECO:0000256" key="4">
    <source>
        <dbReference type="ARBA" id="ARBA00023136"/>
    </source>
</evidence>
<dbReference type="SMART" id="SM00175">
    <property type="entry name" value="RAB"/>
    <property type="match status" value="1"/>
</dbReference>
<keyword evidence="8" id="KW-1185">Reference proteome</keyword>
<sequence length="277" mass="31240">MKTDSVIFHFPFLPSVSFSKCVSNYRLIKHTLSLSLASNVFFALFSKGAMAHWQGELEEGIDYMFKIVMIGDSGVGKSQLLNRFVKNEFNLKSKATIGVEFLTKTVLMDHKVVKAQIWDTAGQERYQAITTAYYRGATGALLAYDITNHQSFDHIEKWLEELRMHTDKNIIVMLVGNKSDLSSARAVPVEAAKDLAEKENLFFIEASALESKNVESAFLGLLSQVYRTVSKKHIILDGTELNWDKVNLELGGTKIKIPLQEPECQKAKRIFNCCSIF</sequence>
<evidence type="ECO:0000256" key="1">
    <source>
        <dbReference type="ARBA" id="ARBA00006270"/>
    </source>
</evidence>
<name>A0A6P4BGK1_ARADU</name>
<dbReference type="GO" id="GO:0005525">
    <property type="term" value="F:GTP binding"/>
    <property type="evidence" value="ECO:0007669"/>
    <property type="project" value="UniProtKB-KW"/>
</dbReference>
<dbReference type="SMART" id="SM00173">
    <property type="entry name" value="RAS"/>
    <property type="match status" value="1"/>
</dbReference>
<dbReference type="GO" id="GO:0003924">
    <property type="term" value="F:GTPase activity"/>
    <property type="evidence" value="ECO:0007669"/>
    <property type="project" value="InterPro"/>
</dbReference>
<reference evidence="9" key="2">
    <citation type="submission" date="2025-08" db="UniProtKB">
        <authorList>
            <consortium name="RefSeq"/>
        </authorList>
    </citation>
    <scope>IDENTIFICATION</scope>
    <source>
        <tissue evidence="9">Whole plant</tissue>
    </source>
</reference>
<dbReference type="AlphaFoldDB" id="A0A6P4BGK1"/>
<dbReference type="SUPFAM" id="SSF52540">
    <property type="entry name" value="P-loop containing nucleoside triphosphate hydrolases"/>
    <property type="match status" value="1"/>
</dbReference>
<dbReference type="InterPro" id="IPR005225">
    <property type="entry name" value="Small_GTP-bd"/>
</dbReference>
<dbReference type="Gene3D" id="3.40.50.300">
    <property type="entry name" value="P-loop containing nucleotide triphosphate hydrolases"/>
    <property type="match status" value="1"/>
</dbReference>
<gene>
    <name evidence="9" type="primary">LOC107463108</name>
</gene>
<organism evidence="8 9">
    <name type="scientific">Arachis duranensis</name>
    <name type="common">Wild peanut</name>
    <dbReference type="NCBI Taxonomy" id="130453"/>
    <lineage>
        <taxon>Eukaryota</taxon>
        <taxon>Viridiplantae</taxon>
        <taxon>Streptophyta</taxon>
        <taxon>Embryophyta</taxon>
        <taxon>Tracheophyta</taxon>
        <taxon>Spermatophyta</taxon>
        <taxon>Magnoliopsida</taxon>
        <taxon>eudicotyledons</taxon>
        <taxon>Gunneridae</taxon>
        <taxon>Pentapetalae</taxon>
        <taxon>rosids</taxon>
        <taxon>fabids</taxon>
        <taxon>Fabales</taxon>
        <taxon>Fabaceae</taxon>
        <taxon>Papilionoideae</taxon>
        <taxon>50 kb inversion clade</taxon>
        <taxon>dalbergioids sensu lato</taxon>
        <taxon>Dalbergieae</taxon>
        <taxon>Pterocarpus clade</taxon>
        <taxon>Arachis</taxon>
    </lineage>
</organism>
<dbReference type="OrthoDB" id="1362160at2759"/>
<dbReference type="RefSeq" id="XP_015937333.1">
    <property type="nucleotide sequence ID" value="XM_016081847.3"/>
</dbReference>
<dbReference type="InterPro" id="IPR027417">
    <property type="entry name" value="P-loop_NTPase"/>
</dbReference>
<dbReference type="SMART" id="SM00174">
    <property type="entry name" value="RHO"/>
    <property type="match status" value="1"/>
</dbReference>
<dbReference type="Proteomes" id="UP000515211">
    <property type="component" value="Chromosome 8"/>
</dbReference>
<reference evidence="8" key="1">
    <citation type="journal article" date="2016" name="Nat. Genet.">
        <title>The genome sequences of Arachis duranensis and Arachis ipaensis, the diploid ancestors of cultivated peanut.</title>
        <authorList>
            <person name="Bertioli D.J."/>
            <person name="Cannon S.B."/>
            <person name="Froenicke L."/>
            <person name="Huang G."/>
            <person name="Farmer A.D."/>
            <person name="Cannon E.K."/>
            <person name="Liu X."/>
            <person name="Gao D."/>
            <person name="Clevenger J."/>
            <person name="Dash S."/>
            <person name="Ren L."/>
            <person name="Moretzsohn M.C."/>
            <person name="Shirasawa K."/>
            <person name="Huang W."/>
            <person name="Vidigal B."/>
            <person name="Abernathy B."/>
            <person name="Chu Y."/>
            <person name="Niederhuth C.E."/>
            <person name="Umale P."/>
            <person name="Araujo A.C."/>
            <person name="Kozik A."/>
            <person name="Kim K.D."/>
            <person name="Burow M.D."/>
            <person name="Varshney R.K."/>
            <person name="Wang X."/>
            <person name="Zhang X."/>
            <person name="Barkley N."/>
            <person name="Guimaraes P.M."/>
            <person name="Isobe S."/>
            <person name="Guo B."/>
            <person name="Liao B."/>
            <person name="Stalker H.T."/>
            <person name="Schmitz R.J."/>
            <person name="Scheffler B.E."/>
            <person name="Leal-Bertioli S.C."/>
            <person name="Xun X."/>
            <person name="Jackson S.A."/>
            <person name="Michelmore R."/>
            <person name="Ozias-Akins P."/>
        </authorList>
    </citation>
    <scope>NUCLEOTIDE SEQUENCE [LARGE SCALE GENOMIC DNA]</scope>
    <source>
        <strain evidence="8">cv. V14167</strain>
    </source>
</reference>
<dbReference type="InterPro" id="IPR001806">
    <property type="entry name" value="Small_GTPase"/>
</dbReference>
<dbReference type="PROSITE" id="PS51420">
    <property type="entry name" value="RHO"/>
    <property type="match status" value="1"/>
</dbReference>
<evidence type="ECO:0000256" key="2">
    <source>
        <dbReference type="ARBA" id="ARBA00022741"/>
    </source>
</evidence>
<keyword evidence="6" id="KW-0636">Prenylation</keyword>
<dbReference type="KEGG" id="adu:107463108"/>
<keyword evidence="2" id="KW-0547">Nucleotide-binding</keyword>
<keyword evidence="3" id="KW-0342">GTP-binding</keyword>
<keyword evidence="5" id="KW-0449">Lipoprotein</keyword>
<dbReference type="Pfam" id="PF00071">
    <property type="entry name" value="Ras"/>
    <property type="match status" value="1"/>
</dbReference>
<dbReference type="NCBIfam" id="TIGR00231">
    <property type="entry name" value="small_GTP"/>
    <property type="match status" value="1"/>
</dbReference>
<accession>A0A6P4BGK1</accession>
<evidence type="ECO:0000313" key="8">
    <source>
        <dbReference type="Proteomes" id="UP000515211"/>
    </source>
</evidence>
<comment type="similarity">
    <text evidence="1">Belongs to the small GTPase superfamily. Rab family.</text>
</comment>
<evidence type="ECO:0000256" key="6">
    <source>
        <dbReference type="ARBA" id="ARBA00023289"/>
    </source>
</evidence>
<proteinExistence type="inferred from homology"/>
<dbReference type="SMART" id="SM00177">
    <property type="entry name" value="ARF"/>
    <property type="match status" value="1"/>
</dbReference>
<dbReference type="PROSITE" id="PS51421">
    <property type="entry name" value="RAS"/>
    <property type="match status" value="1"/>
</dbReference>
<dbReference type="InterPro" id="IPR050209">
    <property type="entry name" value="Rab_GTPases_membrane_traffic"/>
</dbReference>
<keyword evidence="4" id="KW-0472">Membrane</keyword>
<evidence type="ECO:0000256" key="5">
    <source>
        <dbReference type="ARBA" id="ARBA00023288"/>
    </source>
</evidence>
<evidence type="ECO:0000256" key="7">
    <source>
        <dbReference type="ARBA" id="ARBA00037868"/>
    </source>
</evidence>
<protein>
    <submittedName>
        <fullName evidence="9">Ras-related protein RGP1</fullName>
    </submittedName>
</protein>
<evidence type="ECO:0000313" key="9">
    <source>
        <dbReference type="RefSeq" id="XP_015937333.1"/>
    </source>
</evidence>
<dbReference type="PRINTS" id="PR00449">
    <property type="entry name" value="RASTRNSFRMNG"/>
</dbReference>
<comment type="subcellular location">
    <subcellularLocation>
        <location evidence="7">Endomembrane system</location>
        <topology evidence="7">Lipid-anchor</topology>
    </subcellularLocation>
</comment>
<dbReference type="PANTHER" id="PTHR47979">
    <property type="entry name" value="DRAB11-RELATED"/>
    <property type="match status" value="1"/>
</dbReference>
<dbReference type="FunFam" id="3.40.50.300:FF:000274">
    <property type="entry name" value="ras-related protein RABA5a"/>
    <property type="match status" value="1"/>
</dbReference>
<dbReference type="PROSITE" id="PS51419">
    <property type="entry name" value="RAB"/>
    <property type="match status" value="1"/>
</dbReference>